<dbReference type="EMBL" id="FO082872">
    <property type="protein sequence ID" value="CCF73899.1"/>
    <property type="molecule type" value="Genomic_DNA"/>
</dbReference>
<dbReference type="KEGG" id="bmic:BMR1_02g03745"/>
<accession>I7JAQ5</accession>
<dbReference type="VEuPathDB" id="PiroplasmaDB:BMR1_02g03745"/>
<feature type="region of interest" description="Disordered" evidence="1">
    <location>
        <begin position="14"/>
        <end position="48"/>
    </location>
</feature>
<evidence type="ECO:0000313" key="3">
    <source>
        <dbReference type="Proteomes" id="UP000002899"/>
    </source>
</evidence>
<reference evidence="2 3" key="1">
    <citation type="journal article" date="2012" name="Nucleic Acids Res.">
        <title>Sequencing of the smallest Apicomplexan genome from the human pathogen Babesia microti.</title>
        <authorList>
            <person name="Cornillot E."/>
            <person name="Hadj-Kaddour K."/>
            <person name="Dassouli A."/>
            <person name="Noel B."/>
            <person name="Ranwez V."/>
            <person name="Vacherie B."/>
            <person name="Augagneur Y."/>
            <person name="Bres V."/>
            <person name="Duclos A."/>
            <person name="Randazzo S."/>
            <person name="Carcy B."/>
            <person name="Debierre-Grockiego F."/>
            <person name="Delbecq S."/>
            <person name="Moubri-Menage K."/>
            <person name="Shams-Eldin H."/>
            <person name="Usmani-Brown S."/>
            <person name="Bringaud F."/>
            <person name="Wincker P."/>
            <person name="Vivares C.P."/>
            <person name="Schwarz R.T."/>
            <person name="Schetters T.P."/>
            <person name="Krause P.J."/>
            <person name="Gorenflot A."/>
            <person name="Berry V."/>
            <person name="Barbe V."/>
            <person name="Ben Mamoun C."/>
        </authorList>
    </citation>
    <scope>NUCLEOTIDE SEQUENCE [LARGE SCALE GENOMIC DNA]</scope>
    <source>
        <strain evidence="2 3">RI</strain>
    </source>
</reference>
<sequence>MFTSTRVWLAKAKKKVQQNKSKPKELIEESLDPHLAPPKDLRAPLPIPKPRKVIGFRGNHNHGRTLYDPVYKTNKTPARLIPKYPNDWRNGGRFLLTAALARLEGQRVLKHQEAIRSQSTGFCGERCAAICRHSPYRCLCFWRQNQAFTHANNLDNLLISYKGLIDTNKPLFTILKPVSMRNIDCGVTSDRPIYTRLKYPSVEKPALQQHKYILPYSCTSEYYDDSDSDVEFTADSTSCL</sequence>
<evidence type="ECO:0000256" key="1">
    <source>
        <dbReference type="SAM" id="MobiDB-lite"/>
    </source>
</evidence>
<dbReference type="GeneID" id="24424531"/>
<dbReference type="Proteomes" id="UP000002899">
    <property type="component" value="Chromosome II"/>
</dbReference>
<proteinExistence type="predicted"/>
<keyword evidence="3" id="KW-1185">Reference proteome</keyword>
<organism evidence="2 3">
    <name type="scientific">Babesia microti (strain RI)</name>
    <dbReference type="NCBI Taxonomy" id="1133968"/>
    <lineage>
        <taxon>Eukaryota</taxon>
        <taxon>Sar</taxon>
        <taxon>Alveolata</taxon>
        <taxon>Apicomplexa</taxon>
        <taxon>Aconoidasida</taxon>
        <taxon>Piroplasmida</taxon>
        <taxon>Babesiidae</taxon>
        <taxon>Babesia</taxon>
    </lineage>
</organism>
<dbReference type="AlphaFoldDB" id="I7JAQ5"/>
<evidence type="ECO:0000313" key="2">
    <source>
        <dbReference type="EMBL" id="CCF73899.1"/>
    </source>
</evidence>
<reference evidence="2 3" key="3">
    <citation type="journal article" date="2016" name="Sci. Rep.">
        <title>Genome-wide diversity and gene expression profiling of Babesia microti isolates identify polymorphic genes that mediate host-pathogen interactions.</title>
        <authorList>
            <person name="Silva J.C."/>
            <person name="Cornillot E."/>
            <person name="McCracken C."/>
            <person name="Usmani-Brown S."/>
            <person name="Dwivedi A."/>
            <person name="Ifeonu O.O."/>
            <person name="Crabtree J."/>
            <person name="Gotia H.T."/>
            <person name="Virji A.Z."/>
            <person name="Reynes C."/>
            <person name="Colinge J."/>
            <person name="Kumar V."/>
            <person name="Lawres L."/>
            <person name="Pazzi J.E."/>
            <person name="Pablo J.V."/>
            <person name="Hung C."/>
            <person name="Brancato J."/>
            <person name="Kumari P."/>
            <person name="Orvis J."/>
            <person name="Tretina K."/>
            <person name="Chibucos M."/>
            <person name="Ott S."/>
            <person name="Sadzewicz L."/>
            <person name="Sengamalay N."/>
            <person name="Shetty A.C."/>
            <person name="Su Q."/>
            <person name="Tallon L."/>
            <person name="Fraser C.M."/>
            <person name="Frutos R."/>
            <person name="Molina D.M."/>
            <person name="Krause P.J."/>
            <person name="Ben Mamoun C."/>
        </authorList>
    </citation>
    <scope>NUCLEOTIDE SEQUENCE [LARGE SCALE GENOMIC DNA]</scope>
    <source>
        <strain evidence="2 3">RI</strain>
    </source>
</reference>
<reference evidence="2 3" key="2">
    <citation type="journal article" date="2013" name="PLoS ONE">
        <title>Whole genome mapping and re-organization of the nuclear and mitochondrial genomes of Babesia microti isolates.</title>
        <authorList>
            <person name="Cornillot E."/>
            <person name="Dassouli A."/>
            <person name="Garg A."/>
            <person name="Pachikara N."/>
            <person name="Randazzo S."/>
            <person name="Depoix D."/>
            <person name="Carcy B."/>
            <person name="Delbecq S."/>
            <person name="Frutos R."/>
            <person name="Silva J.C."/>
            <person name="Sutton R."/>
            <person name="Krause P.J."/>
            <person name="Mamoun C.B."/>
        </authorList>
    </citation>
    <scope>NUCLEOTIDE SEQUENCE [LARGE SCALE GENOMIC DNA]</scope>
    <source>
        <strain evidence="2 3">RI</strain>
    </source>
</reference>
<dbReference type="OrthoDB" id="360650at2759"/>
<gene>
    <name evidence="2" type="ORF">BMR1_02g03745</name>
</gene>
<protein>
    <submittedName>
        <fullName evidence="2">Uncharacterized protein</fullName>
    </submittedName>
</protein>
<dbReference type="RefSeq" id="XP_012648508.1">
    <property type="nucleotide sequence ID" value="XM_012793054.1"/>
</dbReference>
<name>I7JAQ5_BABMR</name>